<proteinExistence type="predicted"/>
<sequence>MSLVEEREFWDMTPHRIKVTSHGKRDDEGNQSLEPGTARTYRCLVSDSESLARDGQGAILGVARQAWCLGTPLDHVEPVEINTEDSVEFISPADPSRPIAQIEKYYDETGALHNMVVHFK</sequence>
<dbReference type="EMBL" id="BAAATM010000022">
    <property type="protein sequence ID" value="GAA2555004.1"/>
    <property type="molecule type" value="Genomic_DNA"/>
</dbReference>
<comment type="caution">
    <text evidence="1">The sequence shown here is derived from an EMBL/GenBank/DDBJ whole genome shotgun (WGS) entry which is preliminary data.</text>
</comment>
<evidence type="ECO:0000313" key="2">
    <source>
        <dbReference type="Proteomes" id="UP001501095"/>
    </source>
</evidence>
<gene>
    <name evidence="1" type="ORF">GCM10010423_65220</name>
</gene>
<accession>A0ABN3P3P8</accession>
<evidence type="ECO:0000313" key="1">
    <source>
        <dbReference type="EMBL" id="GAA2555004.1"/>
    </source>
</evidence>
<name>A0ABN3P3P8_9ACTN</name>
<keyword evidence="2" id="KW-1185">Reference proteome</keyword>
<protein>
    <submittedName>
        <fullName evidence="1">Uncharacterized protein</fullName>
    </submittedName>
</protein>
<reference evidence="1 2" key="1">
    <citation type="journal article" date="2019" name="Int. J. Syst. Evol. Microbiol.">
        <title>The Global Catalogue of Microorganisms (GCM) 10K type strain sequencing project: providing services to taxonomists for standard genome sequencing and annotation.</title>
        <authorList>
            <consortium name="The Broad Institute Genomics Platform"/>
            <consortium name="The Broad Institute Genome Sequencing Center for Infectious Disease"/>
            <person name="Wu L."/>
            <person name="Ma J."/>
        </authorList>
    </citation>
    <scope>NUCLEOTIDE SEQUENCE [LARGE SCALE GENOMIC DNA]</scope>
    <source>
        <strain evidence="1 2">JCM 6924</strain>
    </source>
</reference>
<dbReference type="Proteomes" id="UP001501095">
    <property type="component" value="Unassembled WGS sequence"/>
</dbReference>
<organism evidence="1 2">
    <name type="scientific">Streptomyces levis</name>
    <dbReference type="NCBI Taxonomy" id="285566"/>
    <lineage>
        <taxon>Bacteria</taxon>
        <taxon>Bacillati</taxon>
        <taxon>Actinomycetota</taxon>
        <taxon>Actinomycetes</taxon>
        <taxon>Kitasatosporales</taxon>
        <taxon>Streptomycetaceae</taxon>
        <taxon>Streptomyces</taxon>
    </lineage>
</organism>